<dbReference type="GO" id="GO:0004069">
    <property type="term" value="F:L-aspartate:2-oxoglutarate aminotransferase activity"/>
    <property type="evidence" value="ECO:0007669"/>
    <property type="project" value="InterPro"/>
</dbReference>
<feature type="domain" description="NAD-glutamate dehydrogenase ACT3" evidence="4">
    <location>
        <begin position="46"/>
        <end position="105"/>
    </location>
</feature>
<keyword evidence="1" id="KW-0560">Oxidoreductase</keyword>
<dbReference type="AlphaFoldDB" id="A0A1I5S1Z5"/>
<dbReference type="SUPFAM" id="SSF51735">
    <property type="entry name" value="NAD(P)-binding Rossmann-fold domains"/>
    <property type="match status" value="1"/>
</dbReference>
<accession>A0A1I5S1Z5</accession>
<dbReference type="OrthoDB" id="9758052at2"/>
<proteinExistence type="predicted"/>
<dbReference type="Gene3D" id="3.40.50.720">
    <property type="entry name" value="NAD(P)-binding Rossmann-like Domain"/>
    <property type="match status" value="1"/>
</dbReference>
<name>A0A1I5S1Z5_9BACT</name>
<organism evidence="5 6">
    <name type="scientific">Hydrogenimonas thermophila</name>
    <dbReference type="NCBI Taxonomy" id="223786"/>
    <lineage>
        <taxon>Bacteria</taxon>
        <taxon>Pseudomonadati</taxon>
        <taxon>Campylobacterota</taxon>
        <taxon>Epsilonproteobacteria</taxon>
        <taxon>Campylobacterales</taxon>
        <taxon>Hydrogenimonadaceae</taxon>
        <taxon>Hydrogenimonas</taxon>
    </lineage>
</organism>
<dbReference type="Pfam" id="PF21074">
    <property type="entry name" value="GDH_C"/>
    <property type="match status" value="1"/>
</dbReference>
<feature type="domain" description="NAD-glutamate dehydrogenase catalytic" evidence="2">
    <location>
        <begin position="203"/>
        <end position="690"/>
    </location>
</feature>
<dbReference type="EMBL" id="FOXB01000030">
    <property type="protein sequence ID" value="SFP64717.1"/>
    <property type="molecule type" value="Genomic_DNA"/>
</dbReference>
<feature type="domain" description="NAD-specific glutamate dehydrogenase C-terminal" evidence="3">
    <location>
        <begin position="738"/>
        <end position="1059"/>
    </location>
</feature>
<dbReference type="RefSeq" id="WP_092913215.1">
    <property type="nucleotide sequence ID" value="NZ_FOXB01000030.1"/>
</dbReference>
<dbReference type="InterPro" id="IPR048381">
    <property type="entry name" value="GDH_C"/>
</dbReference>
<dbReference type="InterPro" id="IPR007780">
    <property type="entry name" value="NAD_Glu_DH_bac"/>
</dbReference>
<evidence type="ECO:0000259" key="4">
    <source>
        <dbReference type="Pfam" id="PF21077"/>
    </source>
</evidence>
<evidence type="ECO:0000313" key="6">
    <source>
        <dbReference type="Proteomes" id="UP000199227"/>
    </source>
</evidence>
<dbReference type="InterPro" id="IPR028971">
    <property type="entry name" value="NAD-GDH_cat"/>
</dbReference>
<keyword evidence="6" id="KW-1185">Reference proteome</keyword>
<dbReference type="InterPro" id="IPR046346">
    <property type="entry name" value="Aminoacid_DH-like_N_sf"/>
</dbReference>
<dbReference type="SUPFAM" id="SSF53223">
    <property type="entry name" value="Aminoacid dehydrogenase-like, N-terminal domain"/>
    <property type="match status" value="1"/>
</dbReference>
<evidence type="ECO:0000313" key="5">
    <source>
        <dbReference type="EMBL" id="SFP64717.1"/>
    </source>
</evidence>
<evidence type="ECO:0000259" key="3">
    <source>
        <dbReference type="Pfam" id="PF21074"/>
    </source>
</evidence>
<dbReference type="GO" id="GO:0004352">
    <property type="term" value="F:glutamate dehydrogenase (NAD+) activity"/>
    <property type="evidence" value="ECO:0007669"/>
    <property type="project" value="InterPro"/>
</dbReference>
<reference evidence="5 6" key="1">
    <citation type="submission" date="2016-10" db="EMBL/GenBank/DDBJ databases">
        <authorList>
            <person name="de Groot N.N."/>
        </authorList>
    </citation>
    <scope>NUCLEOTIDE SEQUENCE [LARGE SCALE GENOMIC DNA]</scope>
    <source>
        <strain evidence="5 6">EP1-55-1</strain>
    </source>
</reference>
<dbReference type="Pfam" id="PF21077">
    <property type="entry name" value="GDH_ACT3"/>
    <property type="match status" value="1"/>
</dbReference>
<dbReference type="Pfam" id="PF05088">
    <property type="entry name" value="Bac_GDH_CD"/>
    <property type="match status" value="1"/>
</dbReference>
<dbReference type="Proteomes" id="UP000199227">
    <property type="component" value="Unassembled WGS sequence"/>
</dbReference>
<sequence>MELDQRYANACLQILRDDDLTLPEDIVRYLQKKPFAAEIITDKDGVPYLKLYGRQHFLLSQIVPLLKNIGLTVHSEISYEIPFETSKIYVSRYRIANEQLEDINHTQRNILELLETMLCNPTLPNTALLQLTLLENISPRELELLVALIAYENQLVPAFNEMTMTNILIKHHSITKSLLDYFNIKFNPSIKYRKREMDRQEEKIENMLHPITHITEDQVIRMLFEIIQQMVRTNYFLEKSAISFKVHTYKIKSKMAGIQPRIESFVHHYNLSGVHLRMGSVSRGGIRWSDRFEDFRIEVRSLMLTQEGKNAIIIPSGAKGGFIIRLPKEEITKDKFKYFYELYIDALLDLVDNQEDEKCIVNPKIVRYDEDDTYFVVAADKGTAHMSDTANAIALRRGFWLGDAFASGGSNGYNHKELGITAKGALRSVERFFIEEGINFYETPITVIGIGSMNGDVFGNAMLQSRYFKLVAAVSHSEIFIDPDPDPEIAYNERKRLFEASPKGGWRYYDISKISEGGGVFNRNDKEIPLSTQIQKLFKTTRQSMSGEEMVQAILKLKVDMFFNGGVGTYVKASWESNLDVGDKANENVRIDASELKARTVCEGGNLGFTLPARIEYAKQGGFINLDAIDNSAGVNTSDHEVNLKITLASLTRKGQLDEKSRLDTLQHQAEMVTKRVLWTNYHQSLAISLDYRRSQNNIEPFLKVISLLERKLPVFSRKRFHIPKDEKISDIIDENGGLVRPILGTLLSYAKIFVKQHLLDSNILEDAFAQEYLLKYFPKSFATIYEDEILRHPLKREISATVMANRIINSTGITFISDFEDLGEDRFLSKIKSYLICNQLFGTNDIRYEIYRQDYKISSSKQYDLLFEIETTILFSVDWMMRHLLTDQIHAPTLLRYKNELSSLMDATSEDEIVQIVDKDSPINRFFYHLPYMKFTIAAIILHEKNHRRFDETAKLMHAIIKELHINEILESLENFRSKNEEEETIKKQLKEFIEFSVTSLSEKVIHYQRKDETMEEALKSYLQDCEERYQALQDSFEKFLHPDEQKLEDIAILVNTLVQMTLENPI</sequence>
<dbReference type="InterPro" id="IPR036291">
    <property type="entry name" value="NAD(P)-bd_dom_sf"/>
</dbReference>
<dbReference type="InterPro" id="IPR049064">
    <property type="entry name" value="NAD_Glu_DH_ACT3"/>
</dbReference>
<dbReference type="GO" id="GO:0006538">
    <property type="term" value="P:L-glutamate catabolic process"/>
    <property type="evidence" value="ECO:0007669"/>
    <property type="project" value="InterPro"/>
</dbReference>
<protein>
    <submittedName>
        <fullName evidence="5">Glutamate dehydrogenase</fullName>
    </submittedName>
</protein>
<dbReference type="Pfam" id="PF21078">
    <property type="entry name" value="GDH_HM3"/>
    <property type="match status" value="1"/>
</dbReference>
<dbReference type="InterPro" id="IPR049056">
    <property type="entry name" value="NAD_Glu_DH_HM3"/>
</dbReference>
<evidence type="ECO:0000256" key="1">
    <source>
        <dbReference type="ARBA" id="ARBA00023002"/>
    </source>
</evidence>
<dbReference type="STRING" id="223786.SAMN05216234_13017"/>
<evidence type="ECO:0000259" key="2">
    <source>
        <dbReference type="Pfam" id="PF05088"/>
    </source>
</evidence>
<dbReference type="PANTHER" id="PTHR43403:SF1">
    <property type="entry name" value="NAD-SPECIFIC GLUTAMATE DEHYDROGENASE"/>
    <property type="match status" value="1"/>
</dbReference>
<gene>
    <name evidence="5" type="ORF">SAMN05216234_13017</name>
</gene>
<dbReference type="PANTHER" id="PTHR43403">
    <property type="entry name" value="NAD-SPECIFIC GLUTAMATE DEHYDROGENASE"/>
    <property type="match status" value="1"/>
</dbReference>